<evidence type="ECO:0000313" key="9">
    <source>
        <dbReference type="Proteomes" id="UP001172681"/>
    </source>
</evidence>
<sequence length="735" mass="82697">MKSGRYPAVSYRPLTRSKSLRADVLTSYVHNLLKRIDQLEEEISGTRLAKCNGDLAGLRQQHHDSGSSFSMAKDPNTRPAHDEQSPQHTPPLSWPRHGCDRSHDAVGERALPGSDVEQVAHHAADFLSKSEEPPTQGYLGAASTLTFCQVVLEQEDPLKQRQDLELSNTPRRAEIGPQGSRWNKTIPLNDLADSWPQRYLGDHLVDCFIDLCYPQYPFIHGPTFKRHYESMWTSRERQTDAWIATVNSVFALGCQYSPTISPNLGGQFFRKATFLINFEGLGECTLEYLQALVLMSLYLQGSANLNHSWNVIGLAVRQAQSLGLHLQKTYQRVATPAVREAQKRVWAACYVLDSVSAMMLGRPPIIAHDARVLIEGMTLLDDDQIPTGRSLPPLWPGPLTPGGGVTERLDFAAGDERPYEMAFFTATIRHCGFMRDMVKLYDMRSEHSVSLELDESFCQWMADIPSHLHPSNTSSTDQRLWQQRIVLTSRFLNLRILSHRLCVLRMAPIGKTATPFEPIRGATNEKLASLRAEVCISAAIEQIQHISRSYKQGSGSAWWYDLNYIFSAASILLATQIMQQHCDSSYSHYVKLAEDVIREMHQTGRSLAGRYMEMLEQLQRRLAYKTSPQALQRGQYSQGSRSTSPSRRNQPHECQNAIGNVNSVCDSIRELADEELGDSLTTLVVPDLSETISDEDMNSLFASSSFPWSIDPDTFLLDDDTLHDSLHPTEYDTLV</sequence>
<dbReference type="InterPro" id="IPR007219">
    <property type="entry name" value="XnlR_reg_dom"/>
</dbReference>
<gene>
    <name evidence="8" type="ORF">H2204_006060</name>
</gene>
<dbReference type="PANTHER" id="PTHR47424:SF3">
    <property type="entry name" value="REGULATORY PROTEIN GAL4"/>
    <property type="match status" value="1"/>
</dbReference>
<organism evidence="8 9">
    <name type="scientific">Knufia peltigerae</name>
    <dbReference type="NCBI Taxonomy" id="1002370"/>
    <lineage>
        <taxon>Eukaryota</taxon>
        <taxon>Fungi</taxon>
        <taxon>Dikarya</taxon>
        <taxon>Ascomycota</taxon>
        <taxon>Pezizomycotina</taxon>
        <taxon>Eurotiomycetes</taxon>
        <taxon>Chaetothyriomycetidae</taxon>
        <taxon>Chaetothyriales</taxon>
        <taxon>Trichomeriaceae</taxon>
        <taxon>Knufia</taxon>
    </lineage>
</organism>
<feature type="coiled-coil region" evidence="5">
    <location>
        <begin position="22"/>
        <end position="49"/>
    </location>
</feature>
<evidence type="ECO:0000256" key="1">
    <source>
        <dbReference type="ARBA" id="ARBA00023015"/>
    </source>
</evidence>
<feature type="domain" description="Xylanolytic transcriptional activator regulatory" evidence="7">
    <location>
        <begin position="308"/>
        <end position="383"/>
    </location>
</feature>
<dbReference type="Pfam" id="PF04082">
    <property type="entry name" value="Fungal_trans"/>
    <property type="match status" value="1"/>
</dbReference>
<keyword evidence="5" id="KW-0175">Coiled coil</keyword>
<feature type="region of interest" description="Disordered" evidence="6">
    <location>
        <begin position="58"/>
        <end position="107"/>
    </location>
</feature>
<feature type="region of interest" description="Disordered" evidence="6">
    <location>
        <begin position="629"/>
        <end position="654"/>
    </location>
</feature>
<comment type="caution">
    <text evidence="8">The sequence shown here is derived from an EMBL/GenBank/DDBJ whole genome shotgun (WGS) entry which is preliminary data.</text>
</comment>
<protein>
    <recommendedName>
        <fullName evidence="7">Xylanolytic transcriptional activator regulatory domain-containing protein</fullName>
    </recommendedName>
</protein>
<dbReference type="AlphaFoldDB" id="A0AA38Y4A8"/>
<dbReference type="EMBL" id="JAPDRN010000036">
    <property type="protein sequence ID" value="KAJ9634827.1"/>
    <property type="molecule type" value="Genomic_DNA"/>
</dbReference>
<keyword evidence="9" id="KW-1185">Reference proteome</keyword>
<dbReference type="CDD" id="cd12148">
    <property type="entry name" value="fungal_TF_MHR"/>
    <property type="match status" value="1"/>
</dbReference>
<evidence type="ECO:0000259" key="7">
    <source>
        <dbReference type="SMART" id="SM00906"/>
    </source>
</evidence>
<name>A0AA38Y4A8_9EURO</name>
<dbReference type="GO" id="GO:0000978">
    <property type="term" value="F:RNA polymerase II cis-regulatory region sequence-specific DNA binding"/>
    <property type="evidence" value="ECO:0007669"/>
    <property type="project" value="TreeGrafter"/>
</dbReference>
<keyword evidence="3" id="KW-0804">Transcription</keyword>
<dbReference type="GO" id="GO:0000435">
    <property type="term" value="P:positive regulation of transcription from RNA polymerase II promoter by galactose"/>
    <property type="evidence" value="ECO:0007669"/>
    <property type="project" value="TreeGrafter"/>
</dbReference>
<dbReference type="InterPro" id="IPR051127">
    <property type="entry name" value="Fungal_SecMet_Regulators"/>
</dbReference>
<proteinExistence type="predicted"/>
<evidence type="ECO:0000256" key="4">
    <source>
        <dbReference type="ARBA" id="ARBA00023242"/>
    </source>
</evidence>
<evidence type="ECO:0000256" key="6">
    <source>
        <dbReference type="SAM" id="MobiDB-lite"/>
    </source>
</evidence>
<keyword evidence="1" id="KW-0805">Transcription regulation</keyword>
<keyword evidence="4" id="KW-0539">Nucleus</keyword>
<evidence type="ECO:0000256" key="3">
    <source>
        <dbReference type="ARBA" id="ARBA00023163"/>
    </source>
</evidence>
<feature type="compositionally biased region" description="Polar residues" evidence="6">
    <location>
        <begin position="629"/>
        <end position="648"/>
    </location>
</feature>
<keyword evidence="2" id="KW-0238">DNA-binding</keyword>
<accession>A0AA38Y4A8</accession>
<dbReference type="SMART" id="SM00906">
    <property type="entry name" value="Fungal_trans"/>
    <property type="match status" value="1"/>
</dbReference>
<dbReference type="Proteomes" id="UP001172681">
    <property type="component" value="Unassembled WGS sequence"/>
</dbReference>
<feature type="compositionally biased region" description="Basic and acidic residues" evidence="6">
    <location>
        <begin position="75"/>
        <end position="85"/>
    </location>
</feature>
<dbReference type="GO" id="GO:0006351">
    <property type="term" value="P:DNA-templated transcription"/>
    <property type="evidence" value="ECO:0007669"/>
    <property type="project" value="InterPro"/>
</dbReference>
<evidence type="ECO:0000256" key="5">
    <source>
        <dbReference type="SAM" id="Coils"/>
    </source>
</evidence>
<dbReference type="GO" id="GO:0000981">
    <property type="term" value="F:DNA-binding transcription factor activity, RNA polymerase II-specific"/>
    <property type="evidence" value="ECO:0007669"/>
    <property type="project" value="TreeGrafter"/>
</dbReference>
<feature type="compositionally biased region" description="Basic and acidic residues" evidence="6">
    <location>
        <begin position="97"/>
        <end position="107"/>
    </location>
</feature>
<dbReference type="PANTHER" id="PTHR47424">
    <property type="entry name" value="REGULATORY PROTEIN GAL4"/>
    <property type="match status" value="1"/>
</dbReference>
<reference evidence="8" key="1">
    <citation type="submission" date="2022-10" db="EMBL/GenBank/DDBJ databases">
        <title>Culturing micro-colonial fungi from biological soil crusts in the Mojave desert and describing Neophaeococcomyces mojavensis, and introducing the new genera and species Taxawa tesnikishii.</title>
        <authorList>
            <person name="Kurbessoian T."/>
            <person name="Stajich J.E."/>
        </authorList>
    </citation>
    <scope>NUCLEOTIDE SEQUENCE</scope>
    <source>
        <strain evidence="8">TK_35</strain>
    </source>
</reference>
<dbReference type="GO" id="GO:0008270">
    <property type="term" value="F:zinc ion binding"/>
    <property type="evidence" value="ECO:0007669"/>
    <property type="project" value="InterPro"/>
</dbReference>
<dbReference type="GO" id="GO:0005634">
    <property type="term" value="C:nucleus"/>
    <property type="evidence" value="ECO:0007669"/>
    <property type="project" value="TreeGrafter"/>
</dbReference>
<evidence type="ECO:0000256" key="2">
    <source>
        <dbReference type="ARBA" id="ARBA00023125"/>
    </source>
</evidence>
<evidence type="ECO:0000313" key="8">
    <source>
        <dbReference type="EMBL" id="KAJ9634827.1"/>
    </source>
</evidence>